<accession>A0A5K7Z2Q4</accession>
<evidence type="ECO:0000256" key="2">
    <source>
        <dbReference type="ARBA" id="ARBA00023043"/>
    </source>
</evidence>
<keyword evidence="4" id="KW-0472">Membrane</keyword>
<gene>
    <name evidence="5" type="ORF">DSCW_23370</name>
</gene>
<dbReference type="OrthoDB" id="5657095at2"/>
<organism evidence="5 6">
    <name type="scientific">Desulfosarcina widdelii</name>
    <dbReference type="NCBI Taxonomy" id="947919"/>
    <lineage>
        <taxon>Bacteria</taxon>
        <taxon>Pseudomonadati</taxon>
        <taxon>Thermodesulfobacteriota</taxon>
        <taxon>Desulfobacteria</taxon>
        <taxon>Desulfobacterales</taxon>
        <taxon>Desulfosarcinaceae</taxon>
        <taxon>Desulfosarcina</taxon>
    </lineage>
</organism>
<feature type="repeat" description="ANK" evidence="3">
    <location>
        <begin position="50"/>
        <end position="82"/>
    </location>
</feature>
<dbReference type="SMART" id="SM00248">
    <property type="entry name" value="ANK"/>
    <property type="match status" value="1"/>
</dbReference>
<reference evidence="5 6" key="1">
    <citation type="submission" date="2019-11" db="EMBL/GenBank/DDBJ databases">
        <title>Comparative genomics of hydrocarbon-degrading Desulfosarcina strains.</title>
        <authorList>
            <person name="Watanabe M."/>
            <person name="Kojima H."/>
            <person name="Fukui M."/>
        </authorList>
    </citation>
    <scope>NUCLEOTIDE SEQUENCE [LARGE SCALE GENOMIC DNA]</scope>
    <source>
        <strain evidence="5 6">PP31</strain>
    </source>
</reference>
<proteinExistence type="predicted"/>
<evidence type="ECO:0000256" key="3">
    <source>
        <dbReference type="PROSITE-ProRule" id="PRU00023"/>
    </source>
</evidence>
<dbReference type="InterPro" id="IPR036770">
    <property type="entry name" value="Ankyrin_rpt-contain_sf"/>
</dbReference>
<feature type="transmembrane region" description="Helical" evidence="4">
    <location>
        <begin position="6"/>
        <end position="26"/>
    </location>
</feature>
<dbReference type="SUPFAM" id="SSF48403">
    <property type="entry name" value="Ankyrin repeat"/>
    <property type="match status" value="1"/>
</dbReference>
<sequence length="95" mass="10110">MQRIQWIAIVSLAFIICSCGGLLYNAQTGNIELMEKSLEHGTSIEKKNQAGSTALIIAAYSGQNEAVEYLCKNGANVNAQANNGTTALISAHPQE</sequence>
<dbReference type="PROSITE" id="PS50088">
    <property type="entry name" value="ANK_REPEAT"/>
    <property type="match status" value="1"/>
</dbReference>
<dbReference type="EMBL" id="AP021875">
    <property type="protein sequence ID" value="BBO74920.1"/>
    <property type="molecule type" value="Genomic_DNA"/>
</dbReference>
<dbReference type="Pfam" id="PF12796">
    <property type="entry name" value="Ank_2"/>
    <property type="match status" value="1"/>
</dbReference>
<dbReference type="AlphaFoldDB" id="A0A5K7Z2Q4"/>
<dbReference type="InterPro" id="IPR002110">
    <property type="entry name" value="Ankyrin_rpt"/>
</dbReference>
<dbReference type="RefSeq" id="WP_155303893.1">
    <property type="nucleotide sequence ID" value="NZ_AP021875.1"/>
</dbReference>
<dbReference type="PROSITE" id="PS50297">
    <property type="entry name" value="ANK_REP_REGION"/>
    <property type="match status" value="1"/>
</dbReference>
<evidence type="ECO:0000256" key="4">
    <source>
        <dbReference type="SAM" id="Phobius"/>
    </source>
</evidence>
<name>A0A5K7Z2Q4_9BACT</name>
<keyword evidence="4" id="KW-1133">Transmembrane helix</keyword>
<dbReference type="KEGG" id="dwd:DSCW_23370"/>
<keyword evidence="6" id="KW-1185">Reference proteome</keyword>
<dbReference type="PANTHER" id="PTHR24126:SF14">
    <property type="entry name" value="ANK_REP_REGION DOMAIN-CONTAINING PROTEIN"/>
    <property type="match status" value="1"/>
</dbReference>
<evidence type="ECO:0000313" key="6">
    <source>
        <dbReference type="Proteomes" id="UP000427769"/>
    </source>
</evidence>
<evidence type="ECO:0000313" key="5">
    <source>
        <dbReference type="EMBL" id="BBO74920.1"/>
    </source>
</evidence>
<dbReference type="PROSITE" id="PS51257">
    <property type="entry name" value="PROKAR_LIPOPROTEIN"/>
    <property type="match status" value="1"/>
</dbReference>
<protein>
    <submittedName>
        <fullName evidence="5">Uncharacterized protein</fullName>
    </submittedName>
</protein>
<keyword evidence="1" id="KW-0677">Repeat</keyword>
<dbReference type="Proteomes" id="UP000427769">
    <property type="component" value="Chromosome"/>
</dbReference>
<dbReference type="PANTHER" id="PTHR24126">
    <property type="entry name" value="ANKYRIN REPEAT, PH AND SEC7 DOMAIN CONTAINING PROTEIN SECG-RELATED"/>
    <property type="match status" value="1"/>
</dbReference>
<dbReference type="Gene3D" id="1.25.40.20">
    <property type="entry name" value="Ankyrin repeat-containing domain"/>
    <property type="match status" value="1"/>
</dbReference>
<evidence type="ECO:0000256" key="1">
    <source>
        <dbReference type="ARBA" id="ARBA00022737"/>
    </source>
</evidence>
<keyword evidence="4" id="KW-0812">Transmembrane</keyword>
<keyword evidence="2 3" id="KW-0040">ANK repeat</keyword>